<dbReference type="SUPFAM" id="SSF46785">
    <property type="entry name" value="Winged helix' DNA-binding domain"/>
    <property type="match status" value="1"/>
</dbReference>
<evidence type="ECO:0000259" key="4">
    <source>
        <dbReference type="PROSITE" id="PS50987"/>
    </source>
</evidence>
<dbReference type="OrthoDB" id="194599at2"/>
<evidence type="ECO:0000313" key="5">
    <source>
        <dbReference type="EMBL" id="SEL93619.1"/>
    </source>
</evidence>
<accession>A0A1H7U9X9</accession>
<feature type="domain" description="HTH arsR-type" evidence="4">
    <location>
        <begin position="23"/>
        <end position="119"/>
    </location>
</feature>
<dbReference type="InterPro" id="IPR001845">
    <property type="entry name" value="HTH_ArsR_DNA-bd_dom"/>
</dbReference>
<evidence type="ECO:0000256" key="3">
    <source>
        <dbReference type="ARBA" id="ARBA00023163"/>
    </source>
</evidence>
<name>A0A1H7U9X9_9HYPH</name>
<dbReference type="InterPro" id="IPR036388">
    <property type="entry name" value="WH-like_DNA-bd_sf"/>
</dbReference>
<evidence type="ECO:0000256" key="1">
    <source>
        <dbReference type="ARBA" id="ARBA00023015"/>
    </source>
</evidence>
<dbReference type="InterPro" id="IPR051011">
    <property type="entry name" value="Metal_resp_trans_reg"/>
</dbReference>
<evidence type="ECO:0000313" key="6">
    <source>
        <dbReference type="Proteomes" id="UP000199664"/>
    </source>
</evidence>
<proteinExistence type="predicted"/>
<dbReference type="GO" id="GO:0003700">
    <property type="term" value="F:DNA-binding transcription factor activity"/>
    <property type="evidence" value="ECO:0007669"/>
    <property type="project" value="InterPro"/>
</dbReference>
<dbReference type="InterPro" id="IPR036390">
    <property type="entry name" value="WH_DNA-bd_sf"/>
</dbReference>
<keyword evidence="2 5" id="KW-0238">DNA-binding</keyword>
<sequence length="126" mass="14274">MTAIVSKALETELRDGAEFSPELDQLMRKARKASDFLKALSHENRLLLLCLLAERERTVTELENLLSLRQPMVSQQLARLRLDQLVTTRRDGKAIYYSLASDDVRRVIAVIYDIFCNPPGPEAGKS</sequence>
<dbReference type="InterPro" id="IPR011991">
    <property type="entry name" value="ArsR-like_HTH"/>
</dbReference>
<dbReference type="PROSITE" id="PS50987">
    <property type="entry name" value="HTH_ARSR_2"/>
    <property type="match status" value="1"/>
</dbReference>
<dbReference type="RefSeq" id="WP_091837552.1">
    <property type="nucleotide sequence ID" value="NZ_FOAN01000006.1"/>
</dbReference>
<dbReference type="Proteomes" id="UP000199664">
    <property type="component" value="Unassembled WGS sequence"/>
</dbReference>
<dbReference type="PRINTS" id="PR00778">
    <property type="entry name" value="HTHARSR"/>
</dbReference>
<dbReference type="CDD" id="cd00090">
    <property type="entry name" value="HTH_ARSR"/>
    <property type="match status" value="1"/>
</dbReference>
<keyword evidence="3" id="KW-0804">Transcription</keyword>
<protein>
    <submittedName>
        <fullName evidence="5">DNA-binding transcriptional regulator, ArsR family</fullName>
    </submittedName>
</protein>
<gene>
    <name evidence="5" type="ORF">SAMN04515666_106177</name>
</gene>
<organism evidence="5 6">
    <name type="scientific">Bosea lupini</name>
    <dbReference type="NCBI Taxonomy" id="1036779"/>
    <lineage>
        <taxon>Bacteria</taxon>
        <taxon>Pseudomonadati</taxon>
        <taxon>Pseudomonadota</taxon>
        <taxon>Alphaproteobacteria</taxon>
        <taxon>Hyphomicrobiales</taxon>
        <taxon>Boseaceae</taxon>
        <taxon>Bosea</taxon>
    </lineage>
</organism>
<dbReference type="PANTHER" id="PTHR43132">
    <property type="entry name" value="ARSENICAL RESISTANCE OPERON REPRESSOR ARSR-RELATED"/>
    <property type="match status" value="1"/>
</dbReference>
<dbReference type="AlphaFoldDB" id="A0A1H7U9X9"/>
<dbReference type="SMART" id="SM00418">
    <property type="entry name" value="HTH_ARSR"/>
    <property type="match status" value="1"/>
</dbReference>
<evidence type="ECO:0000256" key="2">
    <source>
        <dbReference type="ARBA" id="ARBA00023125"/>
    </source>
</evidence>
<reference evidence="6" key="1">
    <citation type="submission" date="2016-10" db="EMBL/GenBank/DDBJ databases">
        <authorList>
            <person name="Varghese N."/>
            <person name="Submissions S."/>
        </authorList>
    </citation>
    <scope>NUCLEOTIDE SEQUENCE [LARGE SCALE GENOMIC DNA]</scope>
    <source>
        <strain evidence="6">LMG 26383,CCUG 61248,R- 45681</strain>
    </source>
</reference>
<dbReference type="EMBL" id="FOAN01000006">
    <property type="protein sequence ID" value="SEL93619.1"/>
    <property type="molecule type" value="Genomic_DNA"/>
</dbReference>
<dbReference type="Pfam" id="PF01022">
    <property type="entry name" value="HTH_5"/>
    <property type="match status" value="1"/>
</dbReference>
<dbReference type="STRING" id="1036779.SAMN04515666_106177"/>
<keyword evidence="6" id="KW-1185">Reference proteome</keyword>
<dbReference type="Gene3D" id="1.10.10.10">
    <property type="entry name" value="Winged helix-like DNA-binding domain superfamily/Winged helix DNA-binding domain"/>
    <property type="match status" value="1"/>
</dbReference>
<dbReference type="PANTHER" id="PTHR43132:SF2">
    <property type="entry name" value="ARSENICAL RESISTANCE OPERON REPRESSOR ARSR-RELATED"/>
    <property type="match status" value="1"/>
</dbReference>
<keyword evidence="1" id="KW-0805">Transcription regulation</keyword>
<dbReference type="GO" id="GO:0003677">
    <property type="term" value="F:DNA binding"/>
    <property type="evidence" value="ECO:0007669"/>
    <property type="project" value="UniProtKB-KW"/>
</dbReference>
<dbReference type="NCBIfam" id="NF033788">
    <property type="entry name" value="HTH_metalloreg"/>
    <property type="match status" value="1"/>
</dbReference>